<dbReference type="EMBL" id="AP028654">
    <property type="protein sequence ID" value="BEP28898.1"/>
    <property type="molecule type" value="Genomic_DNA"/>
</dbReference>
<keyword evidence="3" id="KW-0460">Magnesium</keyword>
<evidence type="ECO:0000313" key="4">
    <source>
        <dbReference type="EMBL" id="BEP28898.1"/>
    </source>
</evidence>
<keyword evidence="4" id="KW-0456">Lyase</keyword>
<dbReference type="PANTHER" id="PTHR32308">
    <property type="entry name" value="LYASE BETA SUBUNIT, PUTATIVE (AFU_ORTHOLOGUE AFUA_4G13030)-RELATED"/>
    <property type="match status" value="1"/>
</dbReference>
<dbReference type="Proteomes" id="UP001321786">
    <property type="component" value="Chromosome"/>
</dbReference>
<dbReference type="Pfam" id="PF15617">
    <property type="entry name" value="C-C_Bond_Lyase"/>
    <property type="match status" value="1"/>
</dbReference>
<dbReference type="Gene3D" id="3.20.20.60">
    <property type="entry name" value="Phosphoenolpyruvate-binding domains"/>
    <property type="match status" value="1"/>
</dbReference>
<dbReference type="InterPro" id="IPR039480">
    <property type="entry name" value="C-C_Bond_Lyase-like"/>
</dbReference>
<dbReference type="KEGG" id="hprf:HLPR_12290"/>
<dbReference type="GO" id="GO:0006107">
    <property type="term" value="P:oxaloacetate metabolic process"/>
    <property type="evidence" value="ECO:0007669"/>
    <property type="project" value="TreeGrafter"/>
</dbReference>
<gene>
    <name evidence="4" type="ORF">HLPR_12290</name>
</gene>
<evidence type="ECO:0000256" key="1">
    <source>
        <dbReference type="ARBA" id="ARBA00001946"/>
    </source>
</evidence>
<sequence>MKHFNYIENEGIKELFYKSPTNITMNSIKTTLEYALGATLYMPATRKNIDDMLVENKYPELSSLVICLEDAIGDNEIEIAEKNLIRVLENIFIAIESNKYDRGKLPLLFIRVRNSEHLISLSKKIELYSEIIVGFVFPKFDNISGVSYLKALNIVNKKLIKKYYFMPVLETENIIYIEKRLENLDEISKLLIKNSEFLLNVRIGATDFSSLFGLRRSKDFTIYDISIIRDCISDILNFFTRKDTEYVVSGAVWEYFNNNERILKPLLRNTLFNEHLGEEGKLIRTNLIKNNLDALIREILLDRENGIIGKTVIHPSHISLVNSLYVVTKEEYLDAKCIINESSNGVIKSKYNNKMNEIKPHERWARRIIKRSEIYGVFNEGYDFVSLLSYRRKI</sequence>
<keyword evidence="5" id="KW-1185">Reference proteome</keyword>
<dbReference type="SUPFAM" id="SSF51621">
    <property type="entry name" value="Phosphoenolpyruvate/pyruvate domain"/>
    <property type="match status" value="1"/>
</dbReference>
<keyword evidence="2" id="KW-0479">Metal-binding</keyword>
<organism evidence="4 5">
    <name type="scientific">Helicovermis profundi</name>
    <dbReference type="NCBI Taxonomy" id="3065157"/>
    <lineage>
        <taxon>Bacteria</taxon>
        <taxon>Bacillati</taxon>
        <taxon>Bacillota</taxon>
        <taxon>Clostridia</taxon>
        <taxon>Helicovermis</taxon>
    </lineage>
</organism>
<dbReference type="GO" id="GO:0016829">
    <property type="term" value="F:lyase activity"/>
    <property type="evidence" value="ECO:0007669"/>
    <property type="project" value="UniProtKB-KW"/>
</dbReference>
<name>A0AAU9E3E3_9FIRM</name>
<dbReference type="InterPro" id="IPR015813">
    <property type="entry name" value="Pyrv/PenolPyrv_kinase-like_dom"/>
</dbReference>
<dbReference type="GO" id="GO:0000287">
    <property type="term" value="F:magnesium ion binding"/>
    <property type="evidence" value="ECO:0007669"/>
    <property type="project" value="TreeGrafter"/>
</dbReference>
<proteinExistence type="predicted"/>
<dbReference type="RefSeq" id="WP_338537197.1">
    <property type="nucleotide sequence ID" value="NZ_AP028654.1"/>
</dbReference>
<dbReference type="AlphaFoldDB" id="A0AAU9E3E3"/>
<dbReference type="PANTHER" id="PTHR32308:SF10">
    <property type="entry name" value="CITRATE LYASE SUBUNIT BETA"/>
    <property type="match status" value="1"/>
</dbReference>
<comment type="cofactor">
    <cofactor evidence="1">
        <name>Mg(2+)</name>
        <dbReference type="ChEBI" id="CHEBI:18420"/>
    </cofactor>
</comment>
<dbReference type="InterPro" id="IPR040442">
    <property type="entry name" value="Pyrv_kinase-like_dom_sf"/>
</dbReference>
<evidence type="ECO:0000313" key="5">
    <source>
        <dbReference type="Proteomes" id="UP001321786"/>
    </source>
</evidence>
<protein>
    <submittedName>
        <fullName evidence="4">HpcH/HpaI aldolase/citrate lyase family protein</fullName>
    </submittedName>
</protein>
<evidence type="ECO:0000256" key="3">
    <source>
        <dbReference type="ARBA" id="ARBA00022842"/>
    </source>
</evidence>
<accession>A0AAU9E3E3</accession>
<evidence type="ECO:0000256" key="2">
    <source>
        <dbReference type="ARBA" id="ARBA00022723"/>
    </source>
</evidence>
<reference evidence="4 5" key="1">
    <citation type="submission" date="2023-08" db="EMBL/GenBank/DDBJ databases">
        <title>Helicovermis profunda gen. nov., sp. nov., a novel mesophilic, fermentative bacterium within the Bacillota from a deep-sea hydrothermal vent chimney.</title>
        <authorList>
            <person name="Miyazaki U."/>
            <person name="Mizutani D."/>
            <person name="Hashimoto Y."/>
            <person name="Tame A."/>
            <person name="Sawayama S."/>
            <person name="Miyazaki J."/>
            <person name="Takai K."/>
            <person name="Nakagawa S."/>
        </authorList>
    </citation>
    <scope>NUCLEOTIDE SEQUENCE [LARGE SCALE GENOMIC DNA]</scope>
    <source>
        <strain evidence="4 5">S502</strain>
    </source>
</reference>